<organism evidence="1 2">
    <name type="scientific">Marivirga lumbricoides</name>
    <dbReference type="NCBI Taxonomy" id="1046115"/>
    <lineage>
        <taxon>Bacteria</taxon>
        <taxon>Pseudomonadati</taxon>
        <taxon>Bacteroidota</taxon>
        <taxon>Cytophagia</taxon>
        <taxon>Cytophagales</taxon>
        <taxon>Marivirgaceae</taxon>
        <taxon>Marivirga</taxon>
    </lineage>
</organism>
<proteinExistence type="predicted"/>
<name>A0ABQ1LYD4_9BACT</name>
<evidence type="ECO:0000313" key="2">
    <source>
        <dbReference type="Proteomes" id="UP000636010"/>
    </source>
</evidence>
<gene>
    <name evidence="1" type="ORF">GCM10011506_16430</name>
</gene>
<accession>A0ABQ1LYD4</accession>
<protein>
    <submittedName>
        <fullName evidence="1">Uncharacterized protein</fullName>
    </submittedName>
</protein>
<dbReference type="Proteomes" id="UP000636010">
    <property type="component" value="Unassembled WGS sequence"/>
</dbReference>
<dbReference type="EMBL" id="BMEC01000004">
    <property type="protein sequence ID" value="GGC31689.1"/>
    <property type="molecule type" value="Genomic_DNA"/>
</dbReference>
<evidence type="ECO:0000313" key="1">
    <source>
        <dbReference type="EMBL" id="GGC31689.1"/>
    </source>
</evidence>
<keyword evidence="2" id="KW-1185">Reference proteome</keyword>
<comment type="caution">
    <text evidence="1">The sequence shown here is derived from an EMBL/GenBank/DDBJ whole genome shotgun (WGS) entry which is preliminary data.</text>
</comment>
<sequence length="82" mass="9913">MNELINCFTEALNKVEYKRDIQQWAENWINDMFLAVKNQDKYLILSLIKENRNSRINWSNDIKSSTSREYYSLIGKAYRIIF</sequence>
<reference evidence="2" key="1">
    <citation type="journal article" date="2019" name="Int. J. Syst. Evol. Microbiol.">
        <title>The Global Catalogue of Microorganisms (GCM) 10K type strain sequencing project: providing services to taxonomists for standard genome sequencing and annotation.</title>
        <authorList>
            <consortium name="The Broad Institute Genomics Platform"/>
            <consortium name="The Broad Institute Genome Sequencing Center for Infectious Disease"/>
            <person name="Wu L."/>
            <person name="Ma J."/>
        </authorList>
    </citation>
    <scope>NUCLEOTIDE SEQUENCE [LARGE SCALE GENOMIC DNA]</scope>
    <source>
        <strain evidence="2">CGMCC 1.10832</strain>
    </source>
</reference>